<dbReference type="AlphaFoldDB" id="A0A382DKI5"/>
<evidence type="ECO:0000313" key="1">
    <source>
        <dbReference type="EMBL" id="SVB38542.1"/>
    </source>
</evidence>
<feature type="non-terminal residue" evidence="1">
    <location>
        <position position="369"/>
    </location>
</feature>
<reference evidence="1" key="1">
    <citation type="submission" date="2018-05" db="EMBL/GenBank/DDBJ databases">
        <authorList>
            <person name="Lanie J.A."/>
            <person name="Ng W.-L."/>
            <person name="Kazmierczak K.M."/>
            <person name="Andrzejewski T.M."/>
            <person name="Davidsen T.M."/>
            <person name="Wayne K.J."/>
            <person name="Tettelin H."/>
            <person name="Glass J.I."/>
            <person name="Rusch D."/>
            <person name="Podicherti R."/>
            <person name="Tsui H.-C.T."/>
            <person name="Winkler M.E."/>
        </authorList>
    </citation>
    <scope>NUCLEOTIDE SEQUENCE</scope>
</reference>
<protein>
    <submittedName>
        <fullName evidence="1">Uncharacterized protein</fullName>
    </submittedName>
</protein>
<sequence length="369" mass="42309">MPQQSKVTYRASDVDVEFFELLAPSGTFNILPQLLSFNMFEDIYSPNINIEIGINDSANIPFLGPIVGEEMLNFRFATNSSGGGIDSQAEIDPGDMYLTTIKKRSIAKDRQQIYVLRFTSSQGIINHTTRVSKSYRGKRIDQIVEDIVDSFLDLDGQYDYNIDKTKGLENIVIPNWTPFAAISWLSKRAINDNDVPNFLYWESNGEVFFKSIDSLVQNEPIQKFRYNPLSNDTTKLEAAKAGVMELDNLSIDNQFNVIHNIDNGYYASKLITHDIVKKKIEESVKGLDDFYNSNVNHTDEYMPISNQETAYQVADRYNFAKPLEPKRKSENLQGFFDSNTIIWPKHNQMYAETVSDLYDNKVADWMLQR</sequence>
<name>A0A382DKI5_9ZZZZ</name>
<proteinExistence type="predicted"/>
<organism evidence="1">
    <name type="scientific">marine metagenome</name>
    <dbReference type="NCBI Taxonomy" id="408172"/>
    <lineage>
        <taxon>unclassified sequences</taxon>
        <taxon>metagenomes</taxon>
        <taxon>ecological metagenomes</taxon>
    </lineage>
</organism>
<accession>A0A382DKI5</accession>
<gene>
    <name evidence="1" type="ORF">METZ01_LOCUS191396</name>
</gene>
<dbReference type="EMBL" id="UINC01039691">
    <property type="protein sequence ID" value="SVB38542.1"/>
    <property type="molecule type" value="Genomic_DNA"/>
</dbReference>